<evidence type="ECO:0000256" key="2">
    <source>
        <dbReference type="ARBA" id="ARBA00022490"/>
    </source>
</evidence>
<comment type="subcellular location">
    <subcellularLocation>
        <location evidence="4">Cytoplasm</location>
    </subcellularLocation>
    <subcellularLocation>
        <location evidence="4">Cell membrane</location>
        <topology evidence="4">Peripheral membrane protein</topology>
        <orientation evidence="4">Cytoplasmic side</orientation>
    </subcellularLocation>
</comment>
<evidence type="ECO:0000313" key="6">
    <source>
        <dbReference type="Proteomes" id="UP000317355"/>
    </source>
</evidence>
<evidence type="ECO:0000256" key="3">
    <source>
        <dbReference type="ARBA" id="ARBA00023136"/>
    </source>
</evidence>
<comment type="similarity">
    <text evidence="4">Belongs to the HflD family.</text>
</comment>
<evidence type="ECO:0000313" key="5">
    <source>
        <dbReference type="EMBL" id="TVT53843.1"/>
    </source>
</evidence>
<dbReference type="HAMAP" id="MF_00695">
    <property type="entry name" value="HflD_protein"/>
    <property type="match status" value="1"/>
</dbReference>
<dbReference type="GO" id="GO:0005886">
    <property type="term" value="C:plasma membrane"/>
    <property type="evidence" value="ECO:0007669"/>
    <property type="project" value="UniProtKB-SubCell"/>
</dbReference>
<proteinExistence type="inferred from homology"/>
<dbReference type="Proteomes" id="UP000317355">
    <property type="component" value="Unassembled WGS sequence"/>
</dbReference>
<evidence type="ECO:0000256" key="1">
    <source>
        <dbReference type="ARBA" id="ARBA00022475"/>
    </source>
</evidence>
<accession>A0A558CYQ8</accession>
<dbReference type="EMBL" id="VMRY01000048">
    <property type="protein sequence ID" value="TVT53843.1"/>
    <property type="molecule type" value="Genomic_DNA"/>
</dbReference>
<organism evidence="5 6">
    <name type="scientific">Sedimenticola thiotaurini</name>
    <dbReference type="NCBI Taxonomy" id="1543721"/>
    <lineage>
        <taxon>Bacteria</taxon>
        <taxon>Pseudomonadati</taxon>
        <taxon>Pseudomonadota</taxon>
        <taxon>Gammaproteobacteria</taxon>
        <taxon>Chromatiales</taxon>
        <taxon>Sedimenticolaceae</taxon>
        <taxon>Sedimenticola</taxon>
    </lineage>
</organism>
<dbReference type="STRING" id="1543721.AAY24_04660"/>
<name>A0A558CYQ8_9GAMM</name>
<keyword evidence="1 4" id="KW-1003">Cell membrane</keyword>
<sequence length="205" mass="22949">MKSNRERSIALAGVFQAAHLAAQIAEQGNADSSSMEASIHSLFKLNADSVEDVYGGLRGIESGLRLIQQHLGEKKTDAINVTQYVIALLHLEGKLSKNPAMLMQIKEGIELAERRRDHFHLLHANIIAQLADIYSNTISTLKPRIMVQGEPLHLQNPDNVNRIRALLLAGIRSAMLWRQCGGSRWQIILNRKKLSEEARRLLHVL</sequence>
<dbReference type="PANTHER" id="PTHR38100">
    <property type="entry name" value="HIGH FREQUENCY LYSOGENIZATION PROTEIN HFLD"/>
    <property type="match status" value="1"/>
</dbReference>
<dbReference type="PANTHER" id="PTHR38100:SF1">
    <property type="entry name" value="HIGH FREQUENCY LYSOGENIZATION PROTEIN HFLD"/>
    <property type="match status" value="1"/>
</dbReference>
<keyword evidence="2 4" id="KW-0963">Cytoplasm</keyword>
<protein>
    <recommendedName>
        <fullName evidence="4">High frequency lysogenization protein HflD homolog</fullName>
    </recommendedName>
</protein>
<dbReference type="NCBIfam" id="NF001246">
    <property type="entry name" value="PRK00218.1-2"/>
    <property type="match status" value="1"/>
</dbReference>
<evidence type="ECO:0000256" key="4">
    <source>
        <dbReference type="HAMAP-Rule" id="MF_00695"/>
    </source>
</evidence>
<dbReference type="InterPro" id="IPR035932">
    <property type="entry name" value="HflD-like_sf"/>
</dbReference>
<dbReference type="GO" id="GO:0005737">
    <property type="term" value="C:cytoplasm"/>
    <property type="evidence" value="ECO:0007669"/>
    <property type="project" value="UniProtKB-SubCell"/>
</dbReference>
<dbReference type="Pfam" id="PF04356">
    <property type="entry name" value="DUF489"/>
    <property type="match status" value="1"/>
</dbReference>
<gene>
    <name evidence="4 5" type="primary">hflD</name>
    <name evidence="5" type="ORF">FHK82_11235</name>
</gene>
<keyword evidence="3 4" id="KW-0472">Membrane</keyword>
<reference evidence="5 6" key="1">
    <citation type="submission" date="2019-07" db="EMBL/GenBank/DDBJ databases">
        <title>The pathways for chlorine oxyanion respiration interact through the shared metabolite chlorate.</title>
        <authorList>
            <person name="Barnum T.P."/>
            <person name="Cheng Y."/>
            <person name="Hill K.A."/>
            <person name="Lucas L.N."/>
            <person name="Carlson H.K."/>
            <person name="Coates J.D."/>
        </authorList>
    </citation>
    <scope>NUCLEOTIDE SEQUENCE [LARGE SCALE GENOMIC DNA]</scope>
    <source>
        <strain evidence="5">BK-3</strain>
    </source>
</reference>
<dbReference type="AlphaFoldDB" id="A0A558CYQ8"/>
<comment type="caution">
    <text evidence="5">The sequence shown here is derived from an EMBL/GenBank/DDBJ whole genome shotgun (WGS) entry which is preliminary data.</text>
</comment>
<dbReference type="SUPFAM" id="SSF101322">
    <property type="entry name" value="YcfC-like"/>
    <property type="match status" value="1"/>
</dbReference>
<dbReference type="InterPro" id="IPR007451">
    <property type="entry name" value="HflD"/>
</dbReference>
<dbReference type="Gene3D" id="1.10.3890.10">
    <property type="entry name" value="HflD-like"/>
    <property type="match status" value="1"/>
</dbReference>